<protein>
    <recommendedName>
        <fullName evidence="5">Cell wall hydrolase interfering with FtsZ ring assembly</fullName>
    </recommendedName>
</protein>
<evidence type="ECO:0008006" key="5">
    <source>
        <dbReference type="Google" id="ProtNLM"/>
    </source>
</evidence>
<accession>A0ABY7U8G8</accession>
<evidence type="ECO:0000313" key="3">
    <source>
        <dbReference type="EMBL" id="WCZ32681.1"/>
    </source>
</evidence>
<feature type="transmembrane region" description="Helical" evidence="2">
    <location>
        <begin position="87"/>
        <end position="106"/>
    </location>
</feature>
<dbReference type="EMBL" id="CP063189">
    <property type="protein sequence ID" value="WCZ32681.1"/>
    <property type="molecule type" value="Genomic_DNA"/>
</dbReference>
<evidence type="ECO:0000256" key="1">
    <source>
        <dbReference type="SAM" id="MobiDB-lite"/>
    </source>
</evidence>
<gene>
    <name evidence="3" type="ORF">CMASS_06235</name>
</gene>
<keyword evidence="2" id="KW-0812">Transmembrane</keyword>
<proteinExistence type="predicted"/>
<evidence type="ECO:0000313" key="4">
    <source>
        <dbReference type="Proteomes" id="UP001220064"/>
    </source>
</evidence>
<reference evidence="3 4" key="1">
    <citation type="submission" date="2020-10" db="EMBL/GenBank/DDBJ databases">
        <title>Complete genome sequence of Corynebacterium massiliense DSM 45435, type strain of Corynebacterium massiliense.</title>
        <authorList>
            <person name="Busche T."/>
            <person name="Kalinowski J."/>
            <person name="Ruckert C."/>
        </authorList>
    </citation>
    <scope>NUCLEOTIDE SEQUENCE [LARGE SCALE GENOMIC DNA]</scope>
    <source>
        <strain evidence="3 4">DSM 45435</strain>
    </source>
</reference>
<sequence>MVFAVKNPATSRYSSSFQATTVPAAAVWDPGAEVGRRNGHPENFYAGHNMRTLGPSRLGTEARPAVSQSNASPENAAREEGGRGRNVALGAVFGTAVFIGTLIAGFTGTDTVSDAAVGGSYGAAASATTASVQPASVQVAR</sequence>
<dbReference type="Proteomes" id="UP001220064">
    <property type="component" value="Chromosome"/>
</dbReference>
<keyword evidence="2" id="KW-0472">Membrane</keyword>
<keyword evidence="4" id="KW-1185">Reference proteome</keyword>
<keyword evidence="2" id="KW-1133">Transmembrane helix</keyword>
<evidence type="ECO:0000256" key="2">
    <source>
        <dbReference type="SAM" id="Phobius"/>
    </source>
</evidence>
<organism evidence="3 4">
    <name type="scientific">Corynebacterium massiliense DSM 45435</name>
    <dbReference type="NCBI Taxonomy" id="1121364"/>
    <lineage>
        <taxon>Bacteria</taxon>
        <taxon>Bacillati</taxon>
        <taxon>Actinomycetota</taxon>
        <taxon>Actinomycetes</taxon>
        <taxon>Mycobacteriales</taxon>
        <taxon>Corynebacteriaceae</taxon>
        <taxon>Corynebacterium</taxon>
    </lineage>
</organism>
<name>A0ABY7U8G8_9CORY</name>
<feature type="region of interest" description="Disordered" evidence="1">
    <location>
        <begin position="38"/>
        <end position="84"/>
    </location>
</feature>